<dbReference type="Proteomes" id="UP000032803">
    <property type="component" value="Chromosome I"/>
</dbReference>
<dbReference type="STRING" id="449.LHA_2070"/>
<accession>A0A0A8UQJ7</accession>
<dbReference type="KEGG" id="lha:LHA_2070"/>
<name>A0A0A8UQJ7_LEGHA</name>
<evidence type="ECO:0000256" key="1">
    <source>
        <dbReference type="SAM" id="SignalP"/>
    </source>
</evidence>
<dbReference type="OrthoDB" id="5648361at2"/>
<dbReference type="PATRIC" id="fig|449.7.peg.2077"/>
<evidence type="ECO:0000313" key="2">
    <source>
        <dbReference type="EMBL" id="CEK11095.1"/>
    </source>
</evidence>
<dbReference type="AlphaFoldDB" id="A0A0A8UQJ7"/>
<reference evidence="3" key="1">
    <citation type="submission" date="2014-09" db="EMBL/GenBank/DDBJ databases">
        <authorList>
            <person name="Gomez-Valero L."/>
        </authorList>
    </citation>
    <scope>NUCLEOTIDE SEQUENCE [LARGE SCALE GENOMIC DNA]</scope>
    <source>
        <strain evidence="3">ATCC35250</strain>
    </source>
</reference>
<keyword evidence="2" id="KW-0449">Lipoprotein</keyword>
<feature type="signal peptide" evidence="1">
    <location>
        <begin position="1"/>
        <end position="20"/>
    </location>
</feature>
<organism evidence="2 3">
    <name type="scientific">Legionella hackeliae</name>
    <dbReference type="NCBI Taxonomy" id="449"/>
    <lineage>
        <taxon>Bacteria</taxon>
        <taxon>Pseudomonadati</taxon>
        <taxon>Pseudomonadota</taxon>
        <taxon>Gammaproteobacteria</taxon>
        <taxon>Legionellales</taxon>
        <taxon>Legionellaceae</taxon>
        <taxon>Legionella</taxon>
    </lineage>
</organism>
<sequence>MIMKSLFSVSGLLLSTSSFAFPCFLTLVKDTCWTNYDVQVVVIDANTNDKVVTVKAPKGKAWGRESFNCSPAQRFFYQATYQPVFWQSEVGKVYSSTRYWTLPAAVGPGDTAWNIPICFPSNFASVPFPPDAQGNCKCDWSEVPPLPPQ</sequence>
<gene>
    <name evidence="2" type="ORF">LHA_2070</name>
</gene>
<keyword evidence="3" id="KW-1185">Reference proteome</keyword>
<feature type="chain" id="PRO_5009754247" evidence="1">
    <location>
        <begin position="21"/>
        <end position="149"/>
    </location>
</feature>
<proteinExistence type="predicted"/>
<dbReference type="EMBL" id="LN681225">
    <property type="protein sequence ID" value="CEK11095.1"/>
    <property type="molecule type" value="Genomic_DNA"/>
</dbReference>
<evidence type="ECO:0000313" key="3">
    <source>
        <dbReference type="Proteomes" id="UP000032803"/>
    </source>
</evidence>
<dbReference type="HOGENOM" id="CLU_1720052_0_0_6"/>
<keyword evidence="1" id="KW-0732">Signal</keyword>
<protein>
    <submittedName>
        <fullName evidence="2">Putative lipoprotein</fullName>
    </submittedName>
</protein>